<dbReference type="AlphaFoldDB" id="A0A7W8UFR1"/>
<feature type="transmembrane region" description="Helical" evidence="2">
    <location>
        <begin position="78"/>
        <end position="99"/>
    </location>
</feature>
<dbReference type="InterPro" id="IPR046161">
    <property type="entry name" value="DUF6163"/>
</dbReference>
<evidence type="ECO:0000313" key="4">
    <source>
        <dbReference type="Proteomes" id="UP000585507"/>
    </source>
</evidence>
<sequence length="206" mass="22294">MPTISMSAGSQEDVPGNGVDGFCRGSRTASGHPSRPNVVLAAASRKIPVWPTGARPPIFRAMAPDSVKVPKLSLTETIFGLLLRLVAVACFWFGLNYWALLIGFSFEGSGRFDLLPVPWRVAATALAVVYPVAALGLWLLVSWGPVLFVVAAATEATMFGLYPEIFGKKPMLLMMHGSIAVTYVLFRLVMLYQRAKQAKAARNDLP</sequence>
<accession>A0A7W8UFR1</accession>
<evidence type="ECO:0000313" key="3">
    <source>
        <dbReference type="EMBL" id="MBB5538408.1"/>
    </source>
</evidence>
<reference evidence="3 4" key="1">
    <citation type="submission" date="2020-08" db="EMBL/GenBank/DDBJ databases">
        <title>Genomic Encyclopedia of Type Strains, Phase IV (KMG-V): Genome sequencing to study the core and pangenomes of soil and plant-associated prokaryotes.</title>
        <authorList>
            <person name="Whitman W."/>
        </authorList>
    </citation>
    <scope>NUCLEOTIDE SEQUENCE [LARGE SCALE GENOMIC DNA]</scope>
    <source>
        <strain evidence="3 4">SEMIA 4084</strain>
    </source>
</reference>
<dbReference type="Proteomes" id="UP000585507">
    <property type="component" value="Unassembled WGS sequence"/>
</dbReference>
<name>A0A7W8UFR1_9HYPH</name>
<dbReference type="EMBL" id="JACHBK010000013">
    <property type="protein sequence ID" value="MBB5538408.1"/>
    <property type="molecule type" value="Genomic_DNA"/>
</dbReference>
<feature type="compositionally biased region" description="Polar residues" evidence="1">
    <location>
        <begin position="1"/>
        <end position="10"/>
    </location>
</feature>
<comment type="caution">
    <text evidence="3">The sequence shown here is derived from an EMBL/GenBank/DDBJ whole genome shotgun (WGS) entry which is preliminary data.</text>
</comment>
<feature type="transmembrane region" description="Helical" evidence="2">
    <location>
        <begin position="171"/>
        <end position="192"/>
    </location>
</feature>
<feature type="transmembrane region" description="Helical" evidence="2">
    <location>
        <begin position="119"/>
        <end position="139"/>
    </location>
</feature>
<evidence type="ECO:0000256" key="1">
    <source>
        <dbReference type="SAM" id="MobiDB-lite"/>
    </source>
</evidence>
<keyword evidence="2" id="KW-0472">Membrane</keyword>
<gene>
    <name evidence="3" type="ORF">GGD55_005138</name>
</gene>
<dbReference type="RefSeq" id="WP_018326048.1">
    <property type="nucleotide sequence ID" value="NZ_JACHBK010000013.1"/>
</dbReference>
<keyword evidence="2" id="KW-0812">Transmembrane</keyword>
<feature type="transmembrane region" description="Helical" evidence="2">
    <location>
        <begin position="146"/>
        <end position="165"/>
    </location>
</feature>
<protein>
    <submittedName>
        <fullName evidence="3">Putative membrane protein</fullName>
    </submittedName>
</protein>
<evidence type="ECO:0000256" key="2">
    <source>
        <dbReference type="SAM" id="Phobius"/>
    </source>
</evidence>
<keyword evidence="4" id="KW-1185">Reference proteome</keyword>
<organism evidence="3 4">
    <name type="scientific">Rhizobium giardinii</name>
    <dbReference type="NCBI Taxonomy" id="56731"/>
    <lineage>
        <taxon>Bacteria</taxon>
        <taxon>Pseudomonadati</taxon>
        <taxon>Pseudomonadota</taxon>
        <taxon>Alphaproteobacteria</taxon>
        <taxon>Hyphomicrobiales</taxon>
        <taxon>Rhizobiaceae</taxon>
        <taxon>Rhizobium/Agrobacterium group</taxon>
        <taxon>Rhizobium</taxon>
    </lineage>
</organism>
<feature type="region of interest" description="Disordered" evidence="1">
    <location>
        <begin position="1"/>
        <end position="35"/>
    </location>
</feature>
<proteinExistence type="predicted"/>
<keyword evidence="2" id="KW-1133">Transmembrane helix</keyword>
<dbReference type="Pfam" id="PF19660">
    <property type="entry name" value="DUF6163"/>
    <property type="match status" value="1"/>
</dbReference>